<gene>
    <name evidence="1" type="ORF">MARPU_03395</name>
</gene>
<evidence type="ECO:0000313" key="1">
    <source>
        <dbReference type="EMBL" id="AHF05369.1"/>
    </source>
</evidence>
<protein>
    <submittedName>
        <fullName evidence="1">Uncharacterized protein</fullName>
    </submittedName>
</protein>
<sequence length="51" mass="5189">MFPFRPIVRPLWGGAGGVSAAIICSVVSTESDSIVKVMSGADTVIVSAHDG</sequence>
<dbReference type="STRING" id="765910.MARPU_03395"/>
<proteinExistence type="predicted"/>
<reference evidence="1 2" key="1">
    <citation type="submission" date="2013-12" db="EMBL/GenBank/DDBJ databases">
        <authorList>
            <consortium name="DOE Joint Genome Institute"/>
            <person name="Bryant D.A."/>
            <person name="Huntemann M."/>
            <person name="Han J."/>
            <person name="Chen A."/>
            <person name="Kyrpides N."/>
            <person name="Mavromatis K."/>
            <person name="Markowitz V."/>
            <person name="Palaniappan K."/>
            <person name="Ivanova N."/>
            <person name="Schaumberg A."/>
            <person name="Pati A."/>
            <person name="Liolios K."/>
            <person name="Nordberg H.P."/>
            <person name="Cantor M.N."/>
            <person name="Hua S.X."/>
            <person name="Woyke T."/>
        </authorList>
    </citation>
    <scope>NUCLEOTIDE SEQUENCE [LARGE SCALE GENOMIC DNA]</scope>
    <source>
        <strain evidence="1 2">984</strain>
    </source>
</reference>
<dbReference type="EMBL" id="CP007031">
    <property type="protein sequence ID" value="AHF05369.1"/>
    <property type="molecule type" value="Genomic_DNA"/>
</dbReference>
<organism evidence="1 2">
    <name type="scientific">Marichromatium purpuratum 984</name>
    <dbReference type="NCBI Taxonomy" id="765910"/>
    <lineage>
        <taxon>Bacteria</taxon>
        <taxon>Pseudomonadati</taxon>
        <taxon>Pseudomonadota</taxon>
        <taxon>Gammaproteobacteria</taxon>
        <taxon>Chromatiales</taxon>
        <taxon>Chromatiaceae</taxon>
        <taxon>Marichromatium</taxon>
    </lineage>
</organism>
<keyword evidence="2" id="KW-1185">Reference proteome</keyword>
<name>W0E819_MARPU</name>
<accession>W0E819</accession>
<dbReference type="AlphaFoldDB" id="W0E819"/>
<evidence type="ECO:0000313" key="2">
    <source>
        <dbReference type="Proteomes" id="UP000005275"/>
    </source>
</evidence>
<dbReference type="HOGENOM" id="CLU_3100583_0_0_6"/>
<dbReference type="Proteomes" id="UP000005275">
    <property type="component" value="Chromosome"/>
</dbReference>
<dbReference type="KEGG" id="mpur:MARPU_03395"/>